<reference evidence="1 2" key="1">
    <citation type="submission" date="2024-02" db="EMBL/GenBank/DDBJ databases">
        <authorList>
            <person name="Vignale AGUSTIN F."/>
            <person name="Sosa J E."/>
            <person name="Modenutti C."/>
        </authorList>
    </citation>
    <scope>NUCLEOTIDE SEQUENCE [LARGE SCALE GENOMIC DNA]</scope>
</reference>
<comment type="caution">
    <text evidence="1">The sequence shown here is derived from an EMBL/GenBank/DDBJ whole genome shotgun (WGS) entry which is preliminary data.</text>
</comment>
<dbReference type="AlphaFoldDB" id="A0ABC8TMY4"/>
<sequence length="70" mass="7177">MGDAMVCEETMGDAIAIERSMGKATGDAEGGLGMGDLPPGLSSGSRWGIGCSDGTFGRLGTRKQREDVIL</sequence>
<keyword evidence="2" id="KW-1185">Reference proteome</keyword>
<proteinExistence type="predicted"/>
<dbReference type="Proteomes" id="UP001642360">
    <property type="component" value="Unassembled WGS sequence"/>
</dbReference>
<organism evidence="1 2">
    <name type="scientific">Ilex paraguariensis</name>
    <name type="common">yerba mate</name>
    <dbReference type="NCBI Taxonomy" id="185542"/>
    <lineage>
        <taxon>Eukaryota</taxon>
        <taxon>Viridiplantae</taxon>
        <taxon>Streptophyta</taxon>
        <taxon>Embryophyta</taxon>
        <taxon>Tracheophyta</taxon>
        <taxon>Spermatophyta</taxon>
        <taxon>Magnoliopsida</taxon>
        <taxon>eudicotyledons</taxon>
        <taxon>Gunneridae</taxon>
        <taxon>Pentapetalae</taxon>
        <taxon>asterids</taxon>
        <taxon>campanulids</taxon>
        <taxon>Aquifoliales</taxon>
        <taxon>Aquifoliaceae</taxon>
        <taxon>Ilex</taxon>
    </lineage>
</organism>
<name>A0ABC8TMY4_9AQUA</name>
<protein>
    <submittedName>
        <fullName evidence="1">Uncharacterized protein</fullName>
    </submittedName>
</protein>
<dbReference type="EMBL" id="CAUOFW020005591">
    <property type="protein sequence ID" value="CAK9170820.1"/>
    <property type="molecule type" value="Genomic_DNA"/>
</dbReference>
<evidence type="ECO:0000313" key="1">
    <source>
        <dbReference type="EMBL" id="CAK9170820.1"/>
    </source>
</evidence>
<evidence type="ECO:0000313" key="2">
    <source>
        <dbReference type="Proteomes" id="UP001642360"/>
    </source>
</evidence>
<accession>A0ABC8TMY4</accession>
<gene>
    <name evidence="1" type="ORF">ILEXP_LOCUS40328</name>
</gene>